<reference evidence="1" key="2">
    <citation type="submission" date="2013-08" db="EMBL/GenBank/DDBJ databases">
        <title>Draft genome sequence of Anaerofustis stercorihominis (DSM 17244).</title>
        <authorList>
            <person name="Sudarsanam P."/>
            <person name="Ley R."/>
            <person name="Guruge J."/>
            <person name="Turnbaugh P.J."/>
            <person name="Mahowald M."/>
            <person name="Liep D."/>
            <person name="Gordon J."/>
        </authorList>
    </citation>
    <scope>NUCLEOTIDE SEQUENCE</scope>
    <source>
        <strain evidence="1">DSM 17244</strain>
    </source>
</reference>
<dbReference type="Pfam" id="PF08876">
    <property type="entry name" value="DUF1836"/>
    <property type="match status" value="1"/>
</dbReference>
<dbReference type="AlphaFoldDB" id="B1C6N5"/>
<dbReference type="GeneID" id="97999338"/>
<name>B1C6N5_9FIRM</name>
<comment type="caution">
    <text evidence="1">The sequence shown here is derived from an EMBL/GenBank/DDBJ whole genome shotgun (WGS) entry which is preliminary data.</text>
</comment>
<dbReference type="Proteomes" id="UP000005178">
    <property type="component" value="Unassembled WGS sequence"/>
</dbReference>
<evidence type="ECO:0000313" key="2">
    <source>
        <dbReference type="Proteomes" id="UP000005178"/>
    </source>
</evidence>
<dbReference type="STRING" id="445971.ANASTE_00381"/>
<dbReference type="PANTHER" id="PTHR40056:SF1">
    <property type="entry name" value="DUF1836 DOMAIN-CONTAINING PROTEIN"/>
    <property type="match status" value="1"/>
</dbReference>
<keyword evidence="2" id="KW-1185">Reference proteome</keyword>
<gene>
    <name evidence="1" type="ORF">ANASTE_00381</name>
</gene>
<proteinExistence type="predicted"/>
<dbReference type="PANTHER" id="PTHR40056">
    <property type="entry name" value="HYPOTHETICAL CYTOSOLIC PROTEIN"/>
    <property type="match status" value="1"/>
</dbReference>
<sequence>MTIFENSKYTKEILEFHFPRYEELPNIELYMDQVISLIENTLKVFNSSEKEKIITSSMVNNYVKQGLVSPPVKKKYTKNHIAYIIVVCVLKQILSISEICDLIKIQIDTYPIEEAYDYFAQWIEKALEIAFTDEKDKLKENDSTKYEARIVRLATKSFANKIYLQKYLAYTTSKES</sequence>
<reference evidence="1" key="1">
    <citation type="submission" date="2008-01" db="EMBL/GenBank/DDBJ databases">
        <authorList>
            <person name="Fulton L."/>
            <person name="Clifton S."/>
            <person name="Fulton B."/>
            <person name="Xu J."/>
            <person name="Minx P."/>
            <person name="Pepin K.H."/>
            <person name="Johnson M."/>
            <person name="Thiruvilangam P."/>
            <person name="Bhonagiri V."/>
            <person name="Nash W.E."/>
            <person name="Mardis E.R."/>
            <person name="Wilson R.K."/>
        </authorList>
    </citation>
    <scope>NUCLEOTIDE SEQUENCE [LARGE SCALE GENOMIC DNA]</scope>
    <source>
        <strain evidence="1">DSM 17244</strain>
    </source>
</reference>
<dbReference type="InterPro" id="IPR014975">
    <property type="entry name" value="DUF1836"/>
</dbReference>
<accession>B1C6N5</accession>
<dbReference type="HOGENOM" id="CLU_085303_1_1_9"/>
<evidence type="ECO:0000313" key="1">
    <source>
        <dbReference type="EMBL" id="EDS72672.1"/>
    </source>
</evidence>
<dbReference type="EMBL" id="ABIL02000005">
    <property type="protein sequence ID" value="EDS72672.1"/>
    <property type="molecule type" value="Genomic_DNA"/>
</dbReference>
<dbReference type="eggNOG" id="COG0789">
    <property type="taxonomic scope" value="Bacteria"/>
</dbReference>
<dbReference type="RefSeq" id="WP_007048836.1">
    <property type="nucleotide sequence ID" value="NZ_DS560015.1"/>
</dbReference>
<organism evidence="1 2">
    <name type="scientific">Anaerofustis stercorihominis DSM 17244</name>
    <dbReference type="NCBI Taxonomy" id="445971"/>
    <lineage>
        <taxon>Bacteria</taxon>
        <taxon>Bacillati</taxon>
        <taxon>Bacillota</taxon>
        <taxon>Clostridia</taxon>
        <taxon>Eubacteriales</taxon>
        <taxon>Eubacteriaceae</taxon>
        <taxon>Anaerofustis</taxon>
    </lineage>
</organism>
<dbReference type="OrthoDB" id="3191472at2"/>
<protein>
    <submittedName>
        <fullName evidence="1">Phage tail component domain protein</fullName>
    </submittedName>
</protein>